<dbReference type="Pfam" id="PF02375">
    <property type="entry name" value="JmjN"/>
    <property type="match status" value="1"/>
</dbReference>
<dbReference type="InterPro" id="IPR019787">
    <property type="entry name" value="Znf_PHD-finger"/>
</dbReference>
<dbReference type="EC" id="1.14.11.66" evidence="2"/>
<evidence type="ECO:0000259" key="7">
    <source>
        <dbReference type="PROSITE" id="PS51183"/>
    </source>
</evidence>
<evidence type="ECO:0000259" key="9">
    <source>
        <dbReference type="PROSITE" id="PS51805"/>
    </source>
</evidence>
<dbReference type="InterPro" id="IPR003349">
    <property type="entry name" value="JmjN"/>
</dbReference>
<dbReference type="InterPro" id="IPR034732">
    <property type="entry name" value="EPHD"/>
</dbReference>
<dbReference type="Gene3D" id="3.10.330.70">
    <property type="match status" value="1"/>
</dbReference>
<feature type="domain" description="JmjC" evidence="8">
    <location>
        <begin position="162"/>
        <end position="318"/>
    </location>
</feature>
<dbReference type="AlphaFoldDB" id="A0AAD5WKX3"/>
<comment type="caution">
    <text evidence="10">The sequence shown here is derived from an EMBL/GenBank/DDBJ whole genome shotgun (WGS) entry which is preliminary data.</text>
</comment>
<comment type="catalytic activity">
    <reaction evidence="6">
        <text>N(6),N(6),N(6)-trimethyl-L-lysyl(9)-[histone H3] + 2 2-oxoglutarate + 2 O2 = N(6)-methyl-L-lysyl(9)-[histone H3] + 2 formaldehyde + 2 succinate + 2 CO2</text>
        <dbReference type="Rhea" id="RHEA:60200"/>
        <dbReference type="Rhea" id="RHEA-COMP:15538"/>
        <dbReference type="Rhea" id="RHEA-COMP:15542"/>
        <dbReference type="ChEBI" id="CHEBI:15379"/>
        <dbReference type="ChEBI" id="CHEBI:16526"/>
        <dbReference type="ChEBI" id="CHEBI:16810"/>
        <dbReference type="ChEBI" id="CHEBI:16842"/>
        <dbReference type="ChEBI" id="CHEBI:30031"/>
        <dbReference type="ChEBI" id="CHEBI:61929"/>
        <dbReference type="ChEBI" id="CHEBI:61961"/>
        <dbReference type="EC" id="1.14.11.66"/>
    </reaction>
</comment>
<dbReference type="SMART" id="SM00545">
    <property type="entry name" value="JmjN"/>
    <property type="match status" value="1"/>
</dbReference>
<evidence type="ECO:0000256" key="1">
    <source>
        <dbReference type="ARBA" id="ARBA00009711"/>
    </source>
</evidence>
<dbReference type="Gene3D" id="2.60.120.650">
    <property type="entry name" value="Cupin"/>
    <property type="match status" value="1"/>
</dbReference>
<dbReference type="GO" id="GO:0000785">
    <property type="term" value="C:chromatin"/>
    <property type="evidence" value="ECO:0007669"/>
    <property type="project" value="TreeGrafter"/>
</dbReference>
<sequence length="871" mass="99346">MTLYADGGEIPFPNRKDHPAHIPTGPAGFEVFTFYPTLEEFKDFKAYIQKIEAVGAHRRSGICKVVAPEGWFARPSKAKFNYRDEQVEQFIIKSPVKESIRRFDNAILKTNHVYKKCMTGGEFRRLAETPKYRNPRPNLRGRDMESYYFEHMSKRHPIYGADTEGSFYDEDNTTGKVIKGVNSVYLYFGMYGASFAWHVEDMELYSINYLHCGSPKYWFSIPPEASARFERLMRQQFPAYDRQCKAFLRHKNFVVLPSLLDLHKIPYGTMIQHPNEFIITFPHGYHMGFNLGYNIAESTNFATDRWIDFGKNASLCKCRPDMVEIDMTPFMKKYRKSGFDRWFSYWYLPMPSKDFAPSKRGRKRGRGKHSNSNVLNEQVKRRRLGSGSYMEKIDRTYNDSSLRLSETSFSHPSRKFWKENVSKLWSNESTNFAAEKKFNQSAAHLWPHCAVCQYFQPLNIATSCVELPKRSKRLTFGLCFAKDERRLPVVDLSEDILLTCSNCCVCVHPSCYGGHSKLTVTDGWRCFRCGDRNEAAIQATSCHLCELRGGALIPCRAGADIFAYVHTTCAIFNRRTVFNDPSNPSCSYTHPSPKHTPTDGIFKYLPREYVFTMGDDCESSRFQCDLCGHSLEGLLKCFACKDGNDTVLAHATCARHAGFFFERRSFPLVAVMVCDRHQAPEVAPLMDVDLGDIVIAWLNGGARVKQGKVEGLVLRTLLTIDFEDGSVSENTMPSDIVQCSCIKRTGCRDGKHQAGTRVKVRWNDGQLYDGYYRYLSKTIEYTVVFGDGNSYRLPRSDLYGADDIVPREDHNSPQGPLGNVKEIYVGDESTNNVVVSAAAARLATSVYKMFVCLRPASPSEKYRDEACFSDQ</sequence>
<dbReference type="Gene3D" id="2.30.30.140">
    <property type="match status" value="1"/>
</dbReference>
<accession>A0AAD5WKX3</accession>
<evidence type="ECO:0000313" key="11">
    <source>
        <dbReference type="Proteomes" id="UP001196413"/>
    </source>
</evidence>
<evidence type="ECO:0000256" key="4">
    <source>
        <dbReference type="ARBA" id="ARBA00022771"/>
    </source>
</evidence>
<dbReference type="SMART" id="SM00558">
    <property type="entry name" value="JmjC"/>
    <property type="match status" value="1"/>
</dbReference>
<dbReference type="SUPFAM" id="SSF51197">
    <property type="entry name" value="Clavaminate synthase-like"/>
    <property type="match status" value="1"/>
</dbReference>
<evidence type="ECO:0000256" key="2">
    <source>
        <dbReference type="ARBA" id="ARBA00012900"/>
    </source>
</evidence>
<dbReference type="GO" id="GO:0005634">
    <property type="term" value="C:nucleus"/>
    <property type="evidence" value="ECO:0007669"/>
    <property type="project" value="TreeGrafter"/>
</dbReference>
<evidence type="ECO:0000313" key="10">
    <source>
        <dbReference type="EMBL" id="KAJ1374257.1"/>
    </source>
</evidence>
<evidence type="ECO:0000259" key="8">
    <source>
        <dbReference type="PROSITE" id="PS51184"/>
    </source>
</evidence>
<dbReference type="PROSITE" id="PS51183">
    <property type="entry name" value="JMJN"/>
    <property type="match status" value="1"/>
</dbReference>
<keyword evidence="3" id="KW-0479">Metal-binding</keyword>
<dbReference type="Proteomes" id="UP001196413">
    <property type="component" value="Unassembled WGS sequence"/>
</dbReference>
<comment type="similarity">
    <text evidence="1">Belongs to the JHDM3 histone demethylase family.</text>
</comment>
<dbReference type="Pfam" id="PF02373">
    <property type="entry name" value="JmjC"/>
    <property type="match status" value="1"/>
</dbReference>
<evidence type="ECO:0000256" key="3">
    <source>
        <dbReference type="ARBA" id="ARBA00022723"/>
    </source>
</evidence>
<feature type="domain" description="JmjN" evidence="7">
    <location>
        <begin position="31"/>
        <end position="74"/>
    </location>
</feature>
<feature type="domain" description="PHD-type" evidence="9">
    <location>
        <begin position="539"/>
        <end position="678"/>
    </location>
</feature>
<evidence type="ECO:0000256" key="5">
    <source>
        <dbReference type="ARBA" id="ARBA00022833"/>
    </source>
</evidence>
<dbReference type="GO" id="GO:0051864">
    <property type="term" value="F:histone H3K36 demethylase activity"/>
    <property type="evidence" value="ECO:0007669"/>
    <property type="project" value="TreeGrafter"/>
</dbReference>
<dbReference type="GO" id="GO:0140684">
    <property type="term" value="F:histone H3K9me2/H3K9me3 demethylase activity"/>
    <property type="evidence" value="ECO:0007669"/>
    <property type="project" value="UniProtKB-EC"/>
</dbReference>
<dbReference type="PANTHER" id="PTHR10694">
    <property type="entry name" value="LYSINE-SPECIFIC DEMETHYLASE"/>
    <property type="match status" value="1"/>
</dbReference>
<keyword evidence="5" id="KW-0862">Zinc</keyword>
<dbReference type="PROSITE" id="PS51805">
    <property type="entry name" value="EPHD"/>
    <property type="match status" value="1"/>
</dbReference>
<dbReference type="PROSITE" id="PS51184">
    <property type="entry name" value="JMJC"/>
    <property type="match status" value="1"/>
</dbReference>
<dbReference type="GO" id="GO:0010468">
    <property type="term" value="P:regulation of gene expression"/>
    <property type="evidence" value="ECO:0007669"/>
    <property type="project" value="TreeGrafter"/>
</dbReference>
<dbReference type="Pfam" id="PF13831">
    <property type="entry name" value="PHD_2"/>
    <property type="match status" value="1"/>
</dbReference>
<dbReference type="EMBL" id="JAHQIW010007420">
    <property type="protein sequence ID" value="KAJ1374257.1"/>
    <property type="molecule type" value="Genomic_DNA"/>
</dbReference>
<gene>
    <name evidence="10" type="ORF">KIN20_036908</name>
</gene>
<name>A0AAD5WKX3_PARTN</name>
<keyword evidence="11" id="KW-1185">Reference proteome</keyword>
<organism evidence="10 11">
    <name type="scientific">Parelaphostrongylus tenuis</name>
    <name type="common">Meningeal worm</name>
    <dbReference type="NCBI Taxonomy" id="148309"/>
    <lineage>
        <taxon>Eukaryota</taxon>
        <taxon>Metazoa</taxon>
        <taxon>Ecdysozoa</taxon>
        <taxon>Nematoda</taxon>
        <taxon>Chromadorea</taxon>
        <taxon>Rhabditida</taxon>
        <taxon>Rhabditina</taxon>
        <taxon>Rhabditomorpha</taxon>
        <taxon>Strongyloidea</taxon>
        <taxon>Metastrongylidae</taxon>
        <taxon>Parelaphostrongylus</taxon>
    </lineage>
</organism>
<protein>
    <recommendedName>
        <fullName evidence="2">[histone H3]-trimethyl-L-lysine(9) demethylase</fullName>
        <ecNumber evidence="2">1.14.11.66</ecNumber>
    </recommendedName>
</protein>
<dbReference type="InterPro" id="IPR003347">
    <property type="entry name" value="JmjC_dom"/>
</dbReference>
<evidence type="ECO:0000256" key="6">
    <source>
        <dbReference type="ARBA" id="ARBA00049349"/>
    </source>
</evidence>
<dbReference type="PANTHER" id="PTHR10694:SF129">
    <property type="entry name" value="LYSINE-SPECIFIC DEMETHYLASE 4B-RELATED"/>
    <property type="match status" value="1"/>
</dbReference>
<dbReference type="GO" id="GO:0008270">
    <property type="term" value="F:zinc ion binding"/>
    <property type="evidence" value="ECO:0007669"/>
    <property type="project" value="UniProtKB-KW"/>
</dbReference>
<keyword evidence="4" id="KW-0863">Zinc-finger</keyword>
<reference evidence="10" key="1">
    <citation type="submission" date="2021-06" db="EMBL/GenBank/DDBJ databases">
        <title>Parelaphostrongylus tenuis whole genome reference sequence.</title>
        <authorList>
            <person name="Garwood T.J."/>
            <person name="Larsen P.A."/>
            <person name="Fountain-Jones N.M."/>
            <person name="Garbe J.R."/>
            <person name="Macchietto M.G."/>
            <person name="Kania S.A."/>
            <person name="Gerhold R.W."/>
            <person name="Richards J.E."/>
            <person name="Wolf T.M."/>
        </authorList>
    </citation>
    <scope>NUCLEOTIDE SEQUENCE</scope>
    <source>
        <strain evidence="10">MNPRO001-30</strain>
        <tissue evidence="10">Meninges</tissue>
    </source>
</reference>
<dbReference type="SUPFAM" id="SSF63748">
    <property type="entry name" value="Tudor/PWWP/MBT"/>
    <property type="match status" value="2"/>
</dbReference>
<proteinExistence type="inferred from homology"/>